<evidence type="ECO:0000313" key="1">
    <source>
        <dbReference type="EMBL" id="KAH0893035.1"/>
    </source>
</evidence>
<sequence>IHKNIGEKCIVKYSEAETLAKYIRAYQHTLKFVSFSKYLSHPFYQTWKLCDPEAEKLFKYDLSYEHWDVKTDLMLWLFQK</sequence>
<evidence type="ECO:0000313" key="2">
    <source>
        <dbReference type="Proteomes" id="UP000824890"/>
    </source>
</evidence>
<reference evidence="1 2" key="1">
    <citation type="submission" date="2021-05" db="EMBL/GenBank/DDBJ databases">
        <title>Genome Assembly of Synthetic Allotetraploid Brassica napus Reveals Homoeologous Exchanges between Subgenomes.</title>
        <authorList>
            <person name="Davis J.T."/>
        </authorList>
    </citation>
    <scope>NUCLEOTIDE SEQUENCE [LARGE SCALE GENOMIC DNA]</scope>
    <source>
        <strain evidence="2">cv. Da-Ae</strain>
        <tissue evidence="1">Seedling</tissue>
    </source>
</reference>
<keyword evidence="2" id="KW-1185">Reference proteome</keyword>
<dbReference type="Proteomes" id="UP000824890">
    <property type="component" value="Unassembled WGS sequence"/>
</dbReference>
<dbReference type="EMBL" id="JAGKQM010000013">
    <property type="protein sequence ID" value="KAH0893035.1"/>
    <property type="molecule type" value="Genomic_DNA"/>
</dbReference>
<name>A0ABQ8ALX7_BRANA</name>
<proteinExistence type="predicted"/>
<organism evidence="1 2">
    <name type="scientific">Brassica napus</name>
    <name type="common">Rape</name>
    <dbReference type="NCBI Taxonomy" id="3708"/>
    <lineage>
        <taxon>Eukaryota</taxon>
        <taxon>Viridiplantae</taxon>
        <taxon>Streptophyta</taxon>
        <taxon>Embryophyta</taxon>
        <taxon>Tracheophyta</taxon>
        <taxon>Spermatophyta</taxon>
        <taxon>Magnoliopsida</taxon>
        <taxon>eudicotyledons</taxon>
        <taxon>Gunneridae</taxon>
        <taxon>Pentapetalae</taxon>
        <taxon>rosids</taxon>
        <taxon>malvids</taxon>
        <taxon>Brassicales</taxon>
        <taxon>Brassicaceae</taxon>
        <taxon>Brassiceae</taxon>
        <taxon>Brassica</taxon>
    </lineage>
</organism>
<comment type="caution">
    <text evidence="1">The sequence shown here is derived from an EMBL/GenBank/DDBJ whole genome shotgun (WGS) entry which is preliminary data.</text>
</comment>
<gene>
    <name evidence="1" type="ORF">HID58_055464</name>
</gene>
<feature type="non-terminal residue" evidence="1">
    <location>
        <position position="80"/>
    </location>
</feature>
<protein>
    <submittedName>
        <fullName evidence="1">Uncharacterized protein</fullName>
    </submittedName>
</protein>
<accession>A0ABQ8ALX7</accession>
<feature type="non-terminal residue" evidence="1">
    <location>
        <position position="1"/>
    </location>
</feature>